<gene>
    <name evidence="1" type="ORF">SS1G_06699</name>
</gene>
<evidence type="ECO:0000313" key="2">
    <source>
        <dbReference type="Proteomes" id="UP000001312"/>
    </source>
</evidence>
<dbReference type="Proteomes" id="UP000001312">
    <property type="component" value="Unassembled WGS sequence"/>
</dbReference>
<organism evidence="1 2">
    <name type="scientific">Sclerotinia sclerotiorum (strain ATCC 18683 / 1980 / Ss-1)</name>
    <name type="common">White mold</name>
    <name type="synonym">Whetzelinia sclerotiorum</name>
    <dbReference type="NCBI Taxonomy" id="665079"/>
    <lineage>
        <taxon>Eukaryota</taxon>
        <taxon>Fungi</taxon>
        <taxon>Dikarya</taxon>
        <taxon>Ascomycota</taxon>
        <taxon>Pezizomycotina</taxon>
        <taxon>Leotiomycetes</taxon>
        <taxon>Helotiales</taxon>
        <taxon>Sclerotiniaceae</taxon>
        <taxon>Sclerotinia</taxon>
    </lineage>
</organism>
<accession>A7EN00</accession>
<name>A7EN00_SCLS1</name>
<protein>
    <submittedName>
        <fullName evidence="1">Uncharacterized protein</fullName>
    </submittedName>
</protein>
<dbReference type="RefSeq" id="XP_001592458.1">
    <property type="nucleotide sequence ID" value="XM_001592408.1"/>
</dbReference>
<keyword evidence="2" id="KW-1185">Reference proteome</keyword>
<dbReference type="GeneID" id="5488473"/>
<sequence>MGTRGREIRRFLWVWRRWWVAMEEVKKRCRRRKEQNAGTGYASTLPTEGRGVIFTFRCRTASAYSLFWMRFQLNMQLP</sequence>
<dbReference type="EMBL" id="CH476628">
    <property type="protein sequence ID" value="EDO04216.1"/>
    <property type="molecule type" value="Genomic_DNA"/>
</dbReference>
<proteinExistence type="predicted"/>
<evidence type="ECO:0000313" key="1">
    <source>
        <dbReference type="EMBL" id="EDO04216.1"/>
    </source>
</evidence>
<reference evidence="2" key="1">
    <citation type="journal article" date="2011" name="PLoS Genet.">
        <title>Genomic analysis of the necrotrophic fungal pathogens Sclerotinia sclerotiorum and Botrytis cinerea.</title>
        <authorList>
            <person name="Amselem J."/>
            <person name="Cuomo C.A."/>
            <person name="van Kan J.A."/>
            <person name="Viaud M."/>
            <person name="Benito E.P."/>
            <person name="Couloux A."/>
            <person name="Coutinho P.M."/>
            <person name="de Vries R.P."/>
            <person name="Dyer P.S."/>
            <person name="Fillinger S."/>
            <person name="Fournier E."/>
            <person name="Gout L."/>
            <person name="Hahn M."/>
            <person name="Kohn L."/>
            <person name="Lapalu N."/>
            <person name="Plummer K.M."/>
            <person name="Pradier J.M."/>
            <person name="Quevillon E."/>
            <person name="Sharon A."/>
            <person name="Simon A."/>
            <person name="ten Have A."/>
            <person name="Tudzynski B."/>
            <person name="Tudzynski P."/>
            <person name="Wincker P."/>
            <person name="Andrew M."/>
            <person name="Anthouard V."/>
            <person name="Beever R.E."/>
            <person name="Beffa R."/>
            <person name="Benoit I."/>
            <person name="Bouzid O."/>
            <person name="Brault B."/>
            <person name="Chen Z."/>
            <person name="Choquer M."/>
            <person name="Collemare J."/>
            <person name="Cotton P."/>
            <person name="Danchin E.G."/>
            <person name="Da Silva C."/>
            <person name="Gautier A."/>
            <person name="Giraud C."/>
            <person name="Giraud T."/>
            <person name="Gonzalez C."/>
            <person name="Grossetete S."/>
            <person name="Guldener U."/>
            <person name="Henrissat B."/>
            <person name="Howlett B.J."/>
            <person name="Kodira C."/>
            <person name="Kretschmer M."/>
            <person name="Lappartient A."/>
            <person name="Leroch M."/>
            <person name="Levis C."/>
            <person name="Mauceli E."/>
            <person name="Neuveglise C."/>
            <person name="Oeser B."/>
            <person name="Pearson M."/>
            <person name="Poulain J."/>
            <person name="Poussereau N."/>
            <person name="Quesneville H."/>
            <person name="Rascle C."/>
            <person name="Schumacher J."/>
            <person name="Segurens B."/>
            <person name="Sexton A."/>
            <person name="Silva E."/>
            <person name="Sirven C."/>
            <person name="Soanes D.M."/>
            <person name="Talbot N.J."/>
            <person name="Templeton M."/>
            <person name="Yandava C."/>
            <person name="Yarden O."/>
            <person name="Zeng Q."/>
            <person name="Rollins J.A."/>
            <person name="Lebrun M.H."/>
            <person name="Dickman M."/>
        </authorList>
    </citation>
    <scope>NUCLEOTIDE SEQUENCE [LARGE SCALE GENOMIC DNA]</scope>
    <source>
        <strain evidence="2">ATCC 18683 / 1980 / Ss-1</strain>
    </source>
</reference>
<dbReference type="KEGG" id="ssl:SS1G_06699"/>
<dbReference type="AlphaFoldDB" id="A7EN00"/>
<dbReference type="InParanoid" id="A7EN00"/>